<sequence length="463" mass="52915">MRNGIFIIIISLPGFAQTLEIQDVIKAIEQNSLELIENKAQFESLLAEGRSNLAWQYPFIEANGETTKTNGEHAGEWSAIVFVKPKFWWVNTLLRTSLDNKNKEYQSMHKLLRNISFIEIKRIYLTYIATKEKYKYHLKREANFLQLLNIARKRLVGGSVSRKDFTNFESAYTDSLLTTIAVRNELLELQKSLFIILGLDKKDFISQVEQNSQTLPQPTNILSTNDSNDSLAQAQSEEEAGYGLTTQQLTTDHLSQDPHSNPIINTDIRIANLHFAYIEPDIDLSAEKLQNSLYTEILDLQAKQHQSMSKYEARNHWDTLELGAGVKYSLSSYNPTLQVSIPLPVTRKQSYLKAKYMSLESGALAKQAITKKQIAIKVKAYIQELALQREYINIAERNTQVKRHLAELNRLGYESQQVTLFEYVTQENAFVDSQIALVNAQIKYIDLVALLEHTLGESFTKIN</sequence>
<keyword evidence="3" id="KW-1185">Reference proteome</keyword>
<evidence type="ECO:0000256" key="1">
    <source>
        <dbReference type="SAM" id="MobiDB-lite"/>
    </source>
</evidence>
<proteinExistence type="predicted"/>
<dbReference type="Proteomes" id="UP000256424">
    <property type="component" value="Unassembled WGS sequence"/>
</dbReference>
<feature type="region of interest" description="Disordered" evidence="1">
    <location>
        <begin position="215"/>
        <end position="243"/>
    </location>
</feature>
<dbReference type="EMBL" id="NXLW01000003">
    <property type="protein sequence ID" value="RDU73187.1"/>
    <property type="molecule type" value="Genomic_DNA"/>
</dbReference>
<dbReference type="GO" id="GO:0015562">
    <property type="term" value="F:efflux transmembrane transporter activity"/>
    <property type="evidence" value="ECO:0007669"/>
    <property type="project" value="InterPro"/>
</dbReference>
<reference evidence="2 3" key="1">
    <citation type="submission" date="2018-04" db="EMBL/GenBank/DDBJ databases">
        <title>Novel Campyloabacter and Helicobacter Species and Strains.</title>
        <authorList>
            <person name="Mannion A.J."/>
            <person name="Shen Z."/>
            <person name="Fox J.G."/>
        </authorList>
    </citation>
    <scope>NUCLEOTIDE SEQUENCE [LARGE SCALE GENOMIC DNA]</scope>
    <source>
        <strain evidence="2 3">MIT 97-5075</strain>
    </source>
</reference>
<comment type="caution">
    <text evidence="2">The sequence shown here is derived from an EMBL/GenBank/DDBJ whole genome shotgun (WGS) entry which is preliminary data.</text>
</comment>
<feature type="compositionally biased region" description="Polar residues" evidence="1">
    <location>
        <begin position="215"/>
        <end position="235"/>
    </location>
</feature>
<dbReference type="OrthoDB" id="5327664at2"/>
<dbReference type="Gene3D" id="1.20.1600.10">
    <property type="entry name" value="Outer membrane efflux proteins (OEP)"/>
    <property type="match status" value="1"/>
</dbReference>
<organism evidence="2 3">
    <name type="scientific">Helicobacter aurati</name>
    <dbReference type="NCBI Taxonomy" id="137778"/>
    <lineage>
        <taxon>Bacteria</taxon>
        <taxon>Pseudomonadati</taxon>
        <taxon>Campylobacterota</taxon>
        <taxon>Epsilonproteobacteria</taxon>
        <taxon>Campylobacterales</taxon>
        <taxon>Helicobacteraceae</taxon>
        <taxon>Helicobacter</taxon>
    </lineage>
</organism>
<dbReference type="SUPFAM" id="SSF56954">
    <property type="entry name" value="Outer membrane efflux proteins (OEP)"/>
    <property type="match status" value="1"/>
</dbReference>
<gene>
    <name evidence="2" type="ORF">CQA66_02480</name>
</gene>
<accession>A0A3D8J6Q6</accession>
<dbReference type="AlphaFoldDB" id="A0A3D8J6Q6"/>
<evidence type="ECO:0000313" key="3">
    <source>
        <dbReference type="Proteomes" id="UP000256424"/>
    </source>
</evidence>
<name>A0A3D8J6Q6_9HELI</name>
<evidence type="ECO:0000313" key="2">
    <source>
        <dbReference type="EMBL" id="RDU73187.1"/>
    </source>
</evidence>
<protein>
    <submittedName>
        <fullName evidence="2">TolC family protein</fullName>
    </submittedName>
</protein>